<evidence type="ECO:0000313" key="12">
    <source>
        <dbReference type="Proteomes" id="UP000734854"/>
    </source>
</evidence>
<dbReference type="GO" id="GO:0140662">
    <property type="term" value="F:ATP-dependent protein folding chaperone"/>
    <property type="evidence" value="ECO:0007669"/>
    <property type="project" value="InterPro"/>
</dbReference>
<evidence type="ECO:0000256" key="7">
    <source>
        <dbReference type="ARBA" id="ARBA00023186"/>
    </source>
</evidence>
<dbReference type="PRINTS" id="PR00304">
    <property type="entry name" value="TCOMPLEXTCP1"/>
</dbReference>
<dbReference type="PROSITE" id="PS00750">
    <property type="entry name" value="TCP1_1"/>
    <property type="match status" value="1"/>
</dbReference>
<dbReference type="InterPro" id="IPR002194">
    <property type="entry name" value="Chaperonin_TCP-1_CS"/>
</dbReference>
<evidence type="ECO:0000256" key="4">
    <source>
        <dbReference type="ARBA" id="ARBA00022490"/>
    </source>
</evidence>
<dbReference type="CDD" id="cd03338">
    <property type="entry name" value="TCP1_delta"/>
    <property type="match status" value="1"/>
</dbReference>
<evidence type="ECO:0000256" key="9">
    <source>
        <dbReference type="RuleBase" id="RU004187"/>
    </source>
</evidence>
<dbReference type="PROSITE" id="PS00995">
    <property type="entry name" value="TCP1_3"/>
    <property type="match status" value="1"/>
</dbReference>
<keyword evidence="12" id="KW-1185">Reference proteome</keyword>
<keyword evidence="6 9" id="KW-0067">ATP-binding</keyword>
<evidence type="ECO:0000256" key="10">
    <source>
        <dbReference type="RuleBase" id="RU004192"/>
    </source>
</evidence>
<evidence type="ECO:0000256" key="3">
    <source>
        <dbReference type="ARBA" id="ARBA00016107"/>
    </source>
</evidence>
<dbReference type="PANTHER" id="PTHR11353">
    <property type="entry name" value="CHAPERONIN"/>
    <property type="match status" value="1"/>
</dbReference>
<dbReference type="InterPro" id="IPR054827">
    <property type="entry name" value="thermosome_alpha"/>
</dbReference>
<comment type="caution">
    <text evidence="11">The sequence shown here is derived from an EMBL/GenBank/DDBJ whole genome shotgun (WGS) entry which is preliminary data.</text>
</comment>
<protein>
    <recommendedName>
        <fullName evidence="3 10">T-complex protein 1 subunit delta</fullName>
    </recommendedName>
</protein>
<dbReference type="GO" id="GO:0051082">
    <property type="term" value="F:unfolded protein binding"/>
    <property type="evidence" value="ECO:0007669"/>
    <property type="project" value="InterPro"/>
</dbReference>
<dbReference type="SUPFAM" id="SSF54849">
    <property type="entry name" value="GroEL-intermediate domain like"/>
    <property type="match status" value="1"/>
</dbReference>
<sequence>MSDYQQGLVSVTSVLQSDKSALQSGKFALQSDRAIELSRSICCLAAAFLMAAAAAVLRAPSSKTESYVDTKRRDDVRQANIIAASAVADAVRTSLGPKGMDKMISSANGEVIITNDGATILNKMEVIQPAAKMLVDLSRSQDAAAGDGTTTVVVLAGSLLKRSLSLLSAGVHPTAVSDALHRLSIRAVEVLHSMAIPLDLSNRDALVKSAATSLNSKVVSQYSSLLAPLAVDAVLSVVDPAQPDIVDLRDVKIVKKLGGTVDDTELVKGLVFDKKVSHSAGGPTRVENAKIAVVQFQISPPKTDIEQSIVVSDYTQMDRILREERNYILGMVKKIKATGCNVLLIQKSILRDAVTDLSLHYLAKAKILVVKDVERDEIEFITKTLNCLPIANIEHFREDKLGFANCVEEVSVGDGKIVKITGIKDMGRTTTVLVRGSNQLVLDEAERSLHDALCVVRCLVNKKFLIAGGGAPEIEMSRQLGAWAKELKGMESYCIKEFAEALEVIPYTLAENAGLNSIAIVTDLRNRHAQGEINSGINVRKGQITNILEENVVQPLLVSTSAITLAAECVRMILKIDDVVIVR</sequence>
<evidence type="ECO:0000256" key="1">
    <source>
        <dbReference type="ARBA" id="ARBA00004496"/>
    </source>
</evidence>
<evidence type="ECO:0000313" key="11">
    <source>
        <dbReference type="EMBL" id="KAG6479499.1"/>
    </source>
</evidence>
<keyword evidence="5 9" id="KW-0547">Nucleotide-binding</keyword>
<dbReference type="InterPro" id="IPR002423">
    <property type="entry name" value="Cpn60/GroEL/TCP-1"/>
</dbReference>
<name>A0A8J5F5S2_ZINOF</name>
<keyword evidence="7 9" id="KW-0143">Chaperone</keyword>
<comment type="similarity">
    <text evidence="2 9">Belongs to the TCP-1 chaperonin family.</text>
</comment>
<dbReference type="GO" id="GO:0005737">
    <property type="term" value="C:cytoplasm"/>
    <property type="evidence" value="ECO:0007669"/>
    <property type="project" value="UniProtKB-SubCell"/>
</dbReference>
<dbReference type="SUPFAM" id="SSF48592">
    <property type="entry name" value="GroEL equatorial domain-like"/>
    <property type="match status" value="1"/>
</dbReference>
<dbReference type="SUPFAM" id="SSF52029">
    <property type="entry name" value="GroEL apical domain-like"/>
    <property type="match status" value="1"/>
</dbReference>
<keyword evidence="4" id="KW-0963">Cytoplasm</keyword>
<dbReference type="InterPro" id="IPR053374">
    <property type="entry name" value="TCP-1_chaperonin"/>
</dbReference>
<dbReference type="InterPro" id="IPR027409">
    <property type="entry name" value="GroEL-like_apical_dom_sf"/>
</dbReference>
<evidence type="ECO:0000256" key="2">
    <source>
        <dbReference type="ARBA" id="ARBA00008020"/>
    </source>
</evidence>
<dbReference type="Gene3D" id="1.10.560.10">
    <property type="entry name" value="GroEL-like equatorial domain"/>
    <property type="match status" value="1"/>
</dbReference>
<dbReference type="Pfam" id="PF00118">
    <property type="entry name" value="Cpn60_TCP1"/>
    <property type="match status" value="1"/>
</dbReference>
<proteinExistence type="inferred from homology"/>
<dbReference type="FunFam" id="3.50.7.10:FF:000010">
    <property type="entry name" value="T-complex protein 1 subunit delta"/>
    <property type="match status" value="1"/>
</dbReference>
<dbReference type="NCBIfam" id="NF041082">
    <property type="entry name" value="thermosome_alpha"/>
    <property type="match status" value="1"/>
</dbReference>
<gene>
    <name evidence="11" type="ORF">ZIOFF_062965</name>
</gene>
<dbReference type="Proteomes" id="UP000734854">
    <property type="component" value="Unassembled WGS sequence"/>
</dbReference>
<organism evidence="11 12">
    <name type="scientific">Zingiber officinale</name>
    <name type="common">Ginger</name>
    <name type="synonym">Amomum zingiber</name>
    <dbReference type="NCBI Taxonomy" id="94328"/>
    <lineage>
        <taxon>Eukaryota</taxon>
        <taxon>Viridiplantae</taxon>
        <taxon>Streptophyta</taxon>
        <taxon>Embryophyta</taxon>
        <taxon>Tracheophyta</taxon>
        <taxon>Spermatophyta</taxon>
        <taxon>Magnoliopsida</taxon>
        <taxon>Liliopsida</taxon>
        <taxon>Zingiberales</taxon>
        <taxon>Zingiberaceae</taxon>
        <taxon>Zingiber</taxon>
    </lineage>
</organism>
<evidence type="ECO:0000256" key="6">
    <source>
        <dbReference type="ARBA" id="ARBA00022840"/>
    </source>
</evidence>
<dbReference type="Gene3D" id="3.30.260.10">
    <property type="entry name" value="TCP-1-like chaperonin intermediate domain"/>
    <property type="match status" value="1"/>
</dbReference>
<dbReference type="Gene3D" id="3.50.7.10">
    <property type="entry name" value="GroEL"/>
    <property type="match status" value="1"/>
</dbReference>
<comment type="function">
    <text evidence="8">Molecular chaperone; assists the folding of proteins upon ATP hydrolysis. Known to play a role, in vitro, in the folding of actin and tubulin.</text>
</comment>
<accession>A0A8J5F5S2</accession>
<dbReference type="NCBIfam" id="TIGR02342">
    <property type="entry name" value="chap_CCT_delta"/>
    <property type="match status" value="1"/>
</dbReference>
<reference evidence="11 12" key="1">
    <citation type="submission" date="2020-08" db="EMBL/GenBank/DDBJ databases">
        <title>Plant Genome Project.</title>
        <authorList>
            <person name="Zhang R.-G."/>
        </authorList>
    </citation>
    <scope>NUCLEOTIDE SEQUENCE [LARGE SCALE GENOMIC DNA]</scope>
    <source>
        <tissue evidence="11">Rhizome</tissue>
    </source>
</reference>
<comment type="subcellular location">
    <subcellularLocation>
        <location evidence="1">Cytoplasm</location>
    </subcellularLocation>
</comment>
<dbReference type="GO" id="GO:0005524">
    <property type="term" value="F:ATP binding"/>
    <property type="evidence" value="ECO:0007669"/>
    <property type="project" value="UniProtKB-KW"/>
</dbReference>
<dbReference type="EMBL" id="JACMSC010000017">
    <property type="protein sequence ID" value="KAG6479499.1"/>
    <property type="molecule type" value="Genomic_DNA"/>
</dbReference>
<evidence type="ECO:0000256" key="5">
    <source>
        <dbReference type="ARBA" id="ARBA00022741"/>
    </source>
</evidence>
<dbReference type="InterPro" id="IPR027410">
    <property type="entry name" value="TCP-1-like_intermed_sf"/>
</dbReference>
<dbReference type="NCBIfam" id="NF041083">
    <property type="entry name" value="thermosome_beta"/>
    <property type="match status" value="1"/>
</dbReference>
<dbReference type="InterPro" id="IPR017998">
    <property type="entry name" value="Chaperone_TCP-1"/>
</dbReference>
<dbReference type="InterPro" id="IPR027413">
    <property type="entry name" value="GROEL-like_equatorial_sf"/>
</dbReference>
<dbReference type="InterPro" id="IPR012717">
    <property type="entry name" value="Chap_CCT_delta"/>
</dbReference>
<evidence type="ECO:0000256" key="8">
    <source>
        <dbReference type="ARBA" id="ARBA00024677"/>
    </source>
</evidence>
<dbReference type="GO" id="GO:0016887">
    <property type="term" value="F:ATP hydrolysis activity"/>
    <property type="evidence" value="ECO:0007669"/>
    <property type="project" value="InterPro"/>
</dbReference>
<dbReference type="AlphaFoldDB" id="A0A8J5F5S2"/>